<evidence type="ECO:0000313" key="2">
    <source>
        <dbReference type="EMBL" id="SFH79423.1"/>
    </source>
</evidence>
<dbReference type="AlphaFoldDB" id="A0A1I3CYA7"/>
<proteinExistence type="predicted"/>
<keyword evidence="3" id="KW-1185">Reference proteome</keyword>
<gene>
    <name evidence="2" type="ORF">SAMN05421753_10313</name>
</gene>
<evidence type="ECO:0000256" key="1">
    <source>
        <dbReference type="SAM" id="MobiDB-lite"/>
    </source>
</evidence>
<dbReference type="RefSeq" id="WP_092048051.1">
    <property type="nucleotide sequence ID" value="NZ_FOQD01000003.1"/>
</dbReference>
<dbReference type="EMBL" id="FOQD01000003">
    <property type="protein sequence ID" value="SFH79423.1"/>
    <property type="molecule type" value="Genomic_DNA"/>
</dbReference>
<evidence type="ECO:0000313" key="3">
    <source>
        <dbReference type="Proteomes" id="UP000199518"/>
    </source>
</evidence>
<protein>
    <submittedName>
        <fullName evidence="2">Uncharacterized protein</fullName>
    </submittedName>
</protein>
<organism evidence="2 3">
    <name type="scientific">Planctomicrobium piriforme</name>
    <dbReference type="NCBI Taxonomy" id="1576369"/>
    <lineage>
        <taxon>Bacteria</taxon>
        <taxon>Pseudomonadati</taxon>
        <taxon>Planctomycetota</taxon>
        <taxon>Planctomycetia</taxon>
        <taxon>Planctomycetales</taxon>
        <taxon>Planctomycetaceae</taxon>
        <taxon>Planctomicrobium</taxon>
    </lineage>
</organism>
<name>A0A1I3CYA7_9PLAN</name>
<dbReference type="PROSITE" id="PS51257">
    <property type="entry name" value="PROKAR_LIPOPROTEIN"/>
    <property type="match status" value="1"/>
</dbReference>
<feature type="region of interest" description="Disordered" evidence="1">
    <location>
        <begin position="84"/>
        <end position="106"/>
    </location>
</feature>
<accession>A0A1I3CYA7</accession>
<dbReference type="Proteomes" id="UP000199518">
    <property type="component" value="Unassembled WGS sequence"/>
</dbReference>
<sequence length="106" mass="10988">MLLERKFGSSTIVTSMKFLLLTFLAALLMAGCGKSSQMTGPGGGAAAPVTVTLLLDEPPEGLGKPREAVAGDRSTRVVGFEDIKIQAGPPKAAEGEQPATEKSKEE</sequence>
<reference evidence="3" key="1">
    <citation type="submission" date="2016-10" db="EMBL/GenBank/DDBJ databases">
        <authorList>
            <person name="Varghese N."/>
            <person name="Submissions S."/>
        </authorList>
    </citation>
    <scope>NUCLEOTIDE SEQUENCE [LARGE SCALE GENOMIC DNA]</scope>
    <source>
        <strain evidence="3">DSM 26348</strain>
    </source>
</reference>